<organism evidence="1 2">
    <name type="scientific">Portibacter lacus</name>
    <dbReference type="NCBI Taxonomy" id="1099794"/>
    <lineage>
        <taxon>Bacteria</taxon>
        <taxon>Pseudomonadati</taxon>
        <taxon>Bacteroidota</taxon>
        <taxon>Saprospiria</taxon>
        <taxon>Saprospirales</taxon>
        <taxon>Haliscomenobacteraceae</taxon>
        <taxon>Portibacter</taxon>
    </lineage>
</organism>
<gene>
    <name evidence="1" type="ORF">GCM10007940_18460</name>
</gene>
<protein>
    <submittedName>
        <fullName evidence="1">Uncharacterized protein</fullName>
    </submittedName>
</protein>
<accession>A0AA37WCY3</accession>
<dbReference type="EMBL" id="BSOH01000010">
    <property type="protein sequence ID" value="GLR17231.1"/>
    <property type="molecule type" value="Genomic_DNA"/>
</dbReference>
<dbReference type="AlphaFoldDB" id="A0AA37WCY3"/>
<proteinExistence type="predicted"/>
<reference evidence="1" key="1">
    <citation type="journal article" date="2014" name="Int. J. Syst. Evol. Microbiol.">
        <title>Complete genome sequence of Corynebacterium casei LMG S-19264T (=DSM 44701T), isolated from a smear-ripened cheese.</title>
        <authorList>
            <consortium name="US DOE Joint Genome Institute (JGI-PGF)"/>
            <person name="Walter F."/>
            <person name="Albersmeier A."/>
            <person name="Kalinowski J."/>
            <person name="Ruckert C."/>
        </authorList>
    </citation>
    <scope>NUCLEOTIDE SEQUENCE</scope>
    <source>
        <strain evidence="1">NBRC 108769</strain>
    </source>
</reference>
<dbReference type="RefSeq" id="WP_235293893.1">
    <property type="nucleotide sequence ID" value="NZ_BSOH01000010.1"/>
</dbReference>
<name>A0AA37WCY3_9BACT</name>
<comment type="caution">
    <text evidence="1">The sequence shown here is derived from an EMBL/GenBank/DDBJ whole genome shotgun (WGS) entry which is preliminary data.</text>
</comment>
<sequence>MAEYDINDPTDLDILRAQFDIISGNEWDDYIELAEAREIGYKNINILKSASRKSGMSKYLSPKVLLWVSNLIEDLDSDEEE</sequence>
<evidence type="ECO:0000313" key="2">
    <source>
        <dbReference type="Proteomes" id="UP001156666"/>
    </source>
</evidence>
<evidence type="ECO:0000313" key="1">
    <source>
        <dbReference type="EMBL" id="GLR17231.1"/>
    </source>
</evidence>
<dbReference type="Proteomes" id="UP001156666">
    <property type="component" value="Unassembled WGS sequence"/>
</dbReference>
<reference evidence="1" key="2">
    <citation type="submission" date="2023-01" db="EMBL/GenBank/DDBJ databases">
        <title>Draft genome sequence of Portibacter lacus strain NBRC 108769.</title>
        <authorList>
            <person name="Sun Q."/>
            <person name="Mori K."/>
        </authorList>
    </citation>
    <scope>NUCLEOTIDE SEQUENCE</scope>
    <source>
        <strain evidence="1">NBRC 108769</strain>
    </source>
</reference>
<keyword evidence="2" id="KW-1185">Reference proteome</keyword>